<keyword evidence="3" id="KW-1185">Reference proteome</keyword>
<gene>
    <name evidence="2" type="ORF">ANCCAN_21391</name>
</gene>
<keyword evidence="1" id="KW-0732">Signal</keyword>
<proteinExistence type="predicted"/>
<evidence type="ECO:0000313" key="3">
    <source>
        <dbReference type="Proteomes" id="UP000252519"/>
    </source>
</evidence>
<protein>
    <recommendedName>
        <fullName evidence="4">Activin types I and II receptor domain protein</fullName>
    </recommendedName>
</protein>
<dbReference type="EMBL" id="JOJR01001028">
    <property type="protein sequence ID" value="RCN32790.1"/>
    <property type="molecule type" value="Genomic_DNA"/>
</dbReference>
<feature type="signal peptide" evidence="1">
    <location>
        <begin position="1"/>
        <end position="20"/>
    </location>
</feature>
<evidence type="ECO:0000313" key="2">
    <source>
        <dbReference type="EMBL" id="RCN32790.1"/>
    </source>
</evidence>
<reference evidence="2 3" key="1">
    <citation type="submission" date="2014-10" db="EMBL/GenBank/DDBJ databases">
        <title>Draft genome of the hookworm Ancylostoma caninum.</title>
        <authorList>
            <person name="Mitreva M."/>
        </authorList>
    </citation>
    <scope>NUCLEOTIDE SEQUENCE [LARGE SCALE GENOMIC DNA]</scope>
    <source>
        <strain evidence="2 3">Baltimore</strain>
    </source>
</reference>
<feature type="chain" id="PRO_5016638081" description="Activin types I and II receptor domain protein" evidence="1">
    <location>
        <begin position="21"/>
        <end position="128"/>
    </location>
</feature>
<name>A0A368FPN4_ANCCA</name>
<dbReference type="AlphaFoldDB" id="A0A368FPN4"/>
<evidence type="ECO:0008006" key="4">
    <source>
        <dbReference type="Google" id="ProtNLM"/>
    </source>
</evidence>
<organism evidence="2 3">
    <name type="scientific">Ancylostoma caninum</name>
    <name type="common">Dog hookworm</name>
    <dbReference type="NCBI Taxonomy" id="29170"/>
    <lineage>
        <taxon>Eukaryota</taxon>
        <taxon>Metazoa</taxon>
        <taxon>Ecdysozoa</taxon>
        <taxon>Nematoda</taxon>
        <taxon>Chromadorea</taxon>
        <taxon>Rhabditida</taxon>
        <taxon>Rhabditina</taxon>
        <taxon>Rhabditomorpha</taxon>
        <taxon>Strongyloidea</taxon>
        <taxon>Ancylostomatidae</taxon>
        <taxon>Ancylostomatinae</taxon>
        <taxon>Ancylostoma</taxon>
    </lineage>
</organism>
<dbReference type="Proteomes" id="UP000252519">
    <property type="component" value="Unassembled WGS sequence"/>
</dbReference>
<sequence length="128" mass="14034">MRQPLLCTLILTVYFTYSFAAPNAEPRLLTCKKCLANDTACRDTCVGYYCYKIEIEGAAKKAVKRGCLNDTDALSRVNECTLRKSQVGGLILAENVCICTSDRCNSSSNRFLPAVTYALLTALFGILS</sequence>
<accession>A0A368FPN4</accession>
<comment type="caution">
    <text evidence="2">The sequence shown here is derived from an EMBL/GenBank/DDBJ whole genome shotgun (WGS) entry which is preliminary data.</text>
</comment>
<evidence type="ECO:0000256" key="1">
    <source>
        <dbReference type="SAM" id="SignalP"/>
    </source>
</evidence>
<dbReference type="OrthoDB" id="5852277at2759"/>